<dbReference type="InterPro" id="IPR035472">
    <property type="entry name" value="RpiR-like_SIS"/>
</dbReference>
<proteinExistence type="predicted"/>
<evidence type="ECO:0000313" key="6">
    <source>
        <dbReference type="EMBL" id="ATX71472.1"/>
    </source>
</evidence>
<dbReference type="GO" id="GO:0003700">
    <property type="term" value="F:DNA-binding transcription factor activity"/>
    <property type="evidence" value="ECO:0007669"/>
    <property type="project" value="InterPro"/>
</dbReference>
<gene>
    <name evidence="6" type="ORF">SCLAR_v1c11720</name>
</gene>
<dbReference type="Proteomes" id="UP000231179">
    <property type="component" value="Chromosome"/>
</dbReference>
<dbReference type="PROSITE" id="PS51071">
    <property type="entry name" value="HTH_RPIR"/>
    <property type="match status" value="1"/>
</dbReference>
<evidence type="ECO:0000256" key="2">
    <source>
        <dbReference type="ARBA" id="ARBA00023125"/>
    </source>
</evidence>
<dbReference type="InterPro" id="IPR009057">
    <property type="entry name" value="Homeodomain-like_sf"/>
</dbReference>
<keyword evidence="7" id="KW-1185">Reference proteome</keyword>
<dbReference type="Gene3D" id="3.40.50.10490">
    <property type="entry name" value="Glucose-6-phosphate isomerase like protein, domain 1"/>
    <property type="match status" value="1"/>
</dbReference>
<name>A0A1Y0L375_9MOLU</name>
<dbReference type="InterPro" id="IPR000281">
    <property type="entry name" value="HTH_RpiR"/>
</dbReference>
<dbReference type="PANTHER" id="PTHR30514:SF21">
    <property type="entry name" value="RPIR-FAMILY TRANSCRIPTIONAL REGULATOR"/>
    <property type="match status" value="1"/>
</dbReference>
<feature type="domain" description="HTH rpiR-type" evidence="4">
    <location>
        <begin position="5"/>
        <end position="81"/>
    </location>
</feature>
<accession>A0A1Y0L375</accession>
<keyword evidence="2" id="KW-0238">DNA-binding</keyword>
<dbReference type="SUPFAM" id="SSF46689">
    <property type="entry name" value="Homeodomain-like"/>
    <property type="match status" value="1"/>
</dbReference>
<keyword evidence="1" id="KW-0805">Transcription regulation</keyword>
<dbReference type="Gene3D" id="1.10.10.10">
    <property type="entry name" value="Winged helix-like DNA-binding domain superfamily/Winged helix DNA-binding domain"/>
    <property type="match status" value="1"/>
</dbReference>
<reference evidence="6 7" key="1">
    <citation type="submission" date="2017-11" db="EMBL/GenBank/DDBJ databases">
        <title>Complete genome sequence of Spiroplasma clarkii CN-5 (DSM 19994).</title>
        <authorList>
            <person name="Tsai Y.-M."/>
            <person name="Chang A."/>
            <person name="Lo W.-S."/>
            <person name="Kuo C.-H."/>
        </authorList>
    </citation>
    <scope>NUCLEOTIDE SEQUENCE [LARGE SCALE GENOMIC DNA]</scope>
    <source>
        <strain evidence="6 7">CN-5</strain>
    </source>
</reference>
<dbReference type="AlphaFoldDB" id="A0A1Y0L375"/>
<evidence type="ECO:0000256" key="3">
    <source>
        <dbReference type="ARBA" id="ARBA00023163"/>
    </source>
</evidence>
<evidence type="ECO:0000256" key="1">
    <source>
        <dbReference type="ARBA" id="ARBA00023015"/>
    </source>
</evidence>
<protein>
    <submittedName>
        <fullName evidence="6">MurR/RpiR family transcriptional regulator</fullName>
    </submittedName>
</protein>
<dbReference type="InterPro" id="IPR036388">
    <property type="entry name" value="WH-like_DNA-bd_sf"/>
</dbReference>
<dbReference type="PROSITE" id="PS51464">
    <property type="entry name" value="SIS"/>
    <property type="match status" value="1"/>
</dbReference>
<sequence>MRKINIITVLQNIIQEDNNSIANLIAKVILKNLDHIDTLTINQLAEQSFCSKATIVKFCKQLGLEGYKDLIRRVYLEHHIYKNVDIDENQDLDKSMLEYSQVLLENIAHIDLHKIKAICEIIKASKTIQLFGKGPNTMICNLLNNYLIKLGYNSQTSFDVDVQEKIIANADQNYVTIFFTYSGMTPSIAKILNQAVEKNTKIILITANPDSSFVPHADVVLFALNNEEILSHQQSCVVTFTAITMKLVHCLSLK</sequence>
<keyword evidence="3" id="KW-0804">Transcription</keyword>
<dbReference type="Pfam" id="PF01380">
    <property type="entry name" value="SIS"/>
    <property type="match status" value="1"/>
</dbReference>
<dbReference type="InterPro" id="IPR001347">
    <property type="entry name" value="SIS_dom"/>
</dbReference>
<organism evidence="6 7">
    <name type="scientific">Spiroplasma clarkii</name>
    <dbReference type="NCBI Taxonomy" id="2139"/>
    <lineage>
        <taxon>Bacteria</taxon>
        <taxon>Bacillati</taxon>
        <taxon>Mycoplasmatota</taxon>
        <taxon>Mollicutes</taxon>
        <taxon>Entomoplasmatales</taxon>
        <taxon>Spiroplasmataceae</taxon>
        <taxon>Spiroplasma</taxon>
    </lineage>
</organism>
<dbReference type="EMBL" id="CP024870">
    <property type="protein sequence ID" value="ATX71472.1"/>
    <property type="molecule type" value="Genomic_DNA"/>
</dbReference>
<dbReference type="InterPro" id="IPR047640">
    <property type="entry name" value="RpiR-like"/>
</dbReference>
<evidence type="ECO:0000259" key="4">
    <source>
        <dbReference type="PROSITE" id="PS51071"/>
    </source>
</evidence>
<dbReference type="Pfam" id="PF01418">
    <property type="entry name" value="HTH_6"/>
    <property type="match status" value="1"/>
</dbReference>
<evidence type="ECO:0000259" key="5">
    <source>
        <dbReference type="PROSITE" id="PS51464"/>
    </source>
</evidence>
<dbReference type="OrthoDB" id="3684496at2"/>
<evidence type="ECO:0000313" key="7">
    <source>
        <dbReference type="Proteomes" id="UP000231179"/>
    </source>
</evidence>
<dbReference type="PANTHER" id="PTHR30514">
    <property type="entry name" value="GLUCOKINASE"/>
    <property type="match status" value="1"/>
</dbReference>
<dbReference type="RefSeq" id="WP_100255004.1">
    <property type="nucleotide sequence ID" value="NZ_CP015819.1"/>
</dbReference>
<dbReference type="SUPFAM" id="SSF53697">
    <property type="entry name" value="SIS domain"/>
    <property type="match status" value="1"/>
</dbReference>
<dbReference type="InterPro" id="IPR046348">
    <property type="entry name" value="SIS_dom_sf"/>
</dbReference>
<dbReference type="GO" id="GO:1901135">
    <property type="term" value="P:carbohydrate derivative metabolic process"/>
    <property type="evidence" value="ECO:0007669"/>
    <property type="project" value="InterPro"/>
</dbReference>
<dbReference type="KEGG" id="scla:SCLARK_001673"/>
<dbReference type="GO" id="GO:0097367">
    <property type="term" value="F:carbohydrate derivative binding"/>
    <property type="evidence" value="ECO:0007669"/>
    <property type="project" value="InterPro"/>
</dbReference>
<feature type="domain" description="SIS" evidence="5">
    <location>
        <begin position="118"/>
        <end position="254"/>
    </location>
</feature>
<dbReference type="CDD" id="cd05013">
    <property type="entry name" value="SIS_RpiR"/>
    <property type="match status" value="1"/>
</dbReference>
<dbReference type="GO" id="GO:0003677">
    <property type="term" value="F:DNA binding"/>
    <property type="evidence" value="ECO:0007669"/>
    <property type="project" value="UniProtKB-KW"/>
</dbReference>